<dbReference type="SUPFAM" id="SSF46579">
    <property type="entry name" value="Prefoldin"/>
    <property type="match status" value="1"/>
</dbReference>
<proteinExistence type="inferred from homology"/>
<evidence type="ECO:0000256" key="5">
    <source>
        <dbReference type="ARBA" id="ARBA00022490"/>
    </source>
</evidence>
<dbReference type="AlphaFoldDB" id="A0A0B6Y0Y3"/>
<dbReference type="InterPro" id="IPR002777">
    <property type="entry name" value="PFD_beta-like"/>
</dbReference>
<reference evidence="8" key="1">
    <citation type="submission" date="2014-12" db="EMBL/GenBank/DDBJ databases">
        <title>Insight into the proteome of Arion vulgaris.</title>
        <authorList>
            <person name="Aradska J."/>
            <person name="Bulat T."/>
            <person name="Smidak R."/>
            <person name="Sarate P."/>
            <person name="Gangsoo J."/>
            <person name="Sialana F."/>
            <person name="Bilban M."/>
            <person name="Lubec G."/>
        </authorList>
    </citation>
    <scope>NUCLEOTIDE SEQUENCE</scope>
    <source>
        <tissue evidence="8">Skin</tissue>
    </source>
</reference>
<evidence type="ECO:0000256" key="3">
    <source>
        <dbReference type="ARBA" id="ARBA00008045"/>
    </source>
</evidence>
<dbReference type="GO" id="GO:0016272">
    <property type="term" value="C:prefoldin complex"/>
    <property type="evidence" value="ECO:0007669"/>
    <property type="project" value="InterPro"/>
</dbReference>
<gene>
    <name evidence="8" type="primary">ORF7747</name>
</gene>
<protein>
    <recommendedName>
        <fullName evidence="4">p53 and DNA damage-regulated protein 1</fullName>
    </recommendedName>
</protein>
<dbReference type="GO" id="GO:0005737">
    <property type="term" value="C:cytoplasm"/>
    <property type="evidence" value="ECO:0007669"/>
    <property type="project" value="UniProtKB-SubCell"/>
</dbReference>
<dbReference type="Gene3D" id="1.10.287.370">
    <property type="match status" value="1"/>
</dbReference>
<dbReference type="InterPro" id="IPR030482">
    <property type="entry name" value="PDRG1"/>
</dbReference>
<keyword evidence="6" id="KW-0143">Chaperone</keyword>
<evidence type="ECO:0000256" key="4">
    <source>
        <dbReference type="ARBA" id="ARBA00016313"/>
    </source>
</evidence>
<dbReference type="CDD" id="cd22860">
    <property type="entry name" value="PDRG1"/>
    <property type="match status" value="1"/>
</dbReference>
<dbReference type="GO" id="GO:0006457">
    <property type="term" value="P:protein folding"/>
    <property type="evidence" value="ECO:0007669"/>
    <property type="project" value="InterPro"/>
</dbReference>
<name>A0A0B6Y0Y3_9EUPU</name>
<dbReference type="PANTHER" id="PTHR21162:SF0">
    <property type="entry name" value="P53 AND DNA DAMAGE-REGULATED PROTEIN 1"/>
    <property type="match status" value="1"/>
</dbReference>
<accession>A0A0B6Y0Y3</accession>
<dbReference type="PANTHER" id="PTHR21162">
    <property type="entry name" value="P53 AND DNA DAMAGE-REGULATED PROTEIN"/>
    <property type="match status" value="1"/>
</dbReference>
<comment type="similarity">
    <text evidence="3">Belongs to the prefoldin subunit beta family.</text>
</comment>
<comment type="subcellular location">
    <subcellularLocation>
        <location evidence="2">Cytoplasm</location>
    </subcellularLocation>
</comment>
<dbReference type="InterPro" id="IPR009053">
    <property type="entry name" value="Prefoldin"/>
</dbReference>
<dbReference type="EMBL" id="HACG01002571">
    <property type="protein sequence ID" value="CEK49436.1"/>
    <property type="molecule type" value="Transcribed_RNA"/>
</dbReference>
<evidence type="ECO:0000256" key="1">
    <source>
        <dbReference type="ARBA" id="ARBA00003581"/>
    </source>
</evidence>
<evidence type="ECO:0000313" key="8">
    <source>
        <dbReference type="EMBL" id="CEK49436.1"/>
    </source>
</evidence>
<evidence type="ECO:0000256" key="7">
    <source>
        <dbReference type="ARBA" id="ARBA00026022"/>
    </source>
</evidence>
<comment type="function">
    <text evidence="1">May play a role in chaperone-mediated protein folding.</text>
</comment>
<sequence>MTTESSDETSRLLEYLTDIECVAEDILSSHREIIALDRQRNKTREAIRALQTVKDGQKTWMCAGKMFLKIEKKKAINILNKDFEELDKEIGTSRKNLRPKVNKLRDLEKKDELKGFDLCPLTPEERKSVEGLL</sequence>
<keyword evidence="5" id="KW-0963">Cytoplasm</keyword>
<evidence type="ECO:0000256" key="2">
    <source>
        <dbReference type="ARBA" id="ARBA00004496"/>
    </source>
</evidence>
<dbReference type="GO" id="GO:0051082">
    <property type="term" value="F:unfolded protein binding"/>
    <property type="evidence" value="ECO:0007669"/>
    <property type="project" value="InterPro"/>
</dbReference>
<organism evidence="8">
    <name type="scientific">Arion vulgaris</name>
    <dbReference type="NCBI Taxonomy" id="1028688"/>
    <lineage>
        <taxon>Eukaryota</taxon>
        <taxon>Metazoa</taxon>
        <taxon>Spiralia</taxon>
        <taxon>Lophotrochozoa</taxon>
        <taxon>Mollusca</taxon>
        <taxon>Gastropoda</taxon>
        <taxon>Heterobranchia</taxon>
        <taxon>Euthyneura</taxon>
        <taxon>Panpulmonata</taxon>
        <taxon>Eupulmonata</taxon>
        <taxon>Stylommatophora</taxon>
        <taxon>Helicina</taxon>
        <taxon>Arionoidea</taxon>
        <taxon>Arionidae</taxon>
        <taxon>Arion</taxon>
    </lineage>
</organism>
<dbReference type="Pfam" id="PF01920">
    <property type="entry name" value="Prefoldin_2"/>
    <property type="match status" value="1"/>
</dbReference>
<comment type="subunit">
    <text evidence="7">Component of the PAQosome complex which is responsible for the biogenesis of several protein complexes and which consists of R2TP complex members RUVBL1, RUVBL2, RPAP3 and PIH1D1, URI complex members PFDN2, PFDN6, PDRG1, UXT and URI1 as well as ASDURF, POLR2E and DNAAF10/WDR92.</text>
</comment>
<evidence type="ECO:0000256" key="6">
    <source>
        <dbReference type="ARBA" id="ARBA00023186"/>
    </source>
</evidence>